<dbReference type="InterPro" id="IPR015315">
    <property type="entry name" value="DUF1963"/>
</dbReference>
<dbReference type="Gene3D" id="2.30.320.10">
    <property type="entry name" value="YwqG-like"/>
    <property type="match status" value="1"/>
</dbReference>
<protein>
    <submittedName>
        <fullName evidence="1">DUF1963 domain-containing protein</fullName>
    </submittedName>
</protein>
<organism evidence="1 2">
    <name type="scientific">Halostreptopolyspora alba</name>
    <dbReference type="NCBI Taxonomy" id="2487137"/>
    <lineage>
        <taxon>Bacteria</taxon>
        <taxon>Bacillati</taxon>
        <taxon>Actinomycetota</taxon>
        <taxon>Actinomycetes</taxon>
        <taxon>Streptosporangiales</taxon>
        <taxon>Nocardiopsidaceae</taxon>
        <taxon>Halostreptopolyspora</taxon>
    </lineage>
</organism>
<evidence type="ECO:0000313" key="2">
    <source>
        <dbReference type="Proteomes" id="UP000269198"/>
    </source>
</evidence>
<dbReference type="Pfam" id="PF09234">
    <property type="entry name" value="DUF1963"/>
    <property type="match status" value="1"/>
</dbReference>
<proteinExistence type="predicted"/>
<dbReference type="EMBL" id="RJMB01000008">
    <property type="protein sequence ID" value="RNL85051.1"/>
    <property type="molecule type" value="Genomic_DNA"/>
</dbReference>
<dbReference type="OrthoDB" id="5244896at2"/>
<gene>
    <name evidence="1" type="ORF">EFW17_10245</name>
</gene>
<sequence length="284" mass="31084">MRPQELKKRIERLCTGHLGADMGPRVAALFRNGFELRPTGEDEEPSGRFRFGGPALLEPGTPWPTSEDGPLTLLAVLDTDALAPWLDVALPPGAGLLNIFYRGIGDSVEEDISRSFWPICFETPCDWRVVPAAPALAAESSAPSGTGTLPPRPVRAEPVVTLPEADLAFNSSPPHELIDAEVWDAFARLRDRLPEIPGEDDAFTRIRGLPEALMRDTPAGHRAFGWPWVLQEGPAPDNRRVHLLQLDTDDTWSWGDNGTISLDIPAEALRVGDFGQVDCYFACC</sequence>
<dbReference type="AlphaFoldDB" id="A0A3N0EB23"/>
<reference evidence="1 2" key="1">
    <citation type="submission" date="2018-11" db="EMBL/GenBank/DDBJ databases">
        <title>The genome draft of YIM 96095.</title>
        <authorList>
            <person name="Tang S.-K."/>
            <person name="Chunyu W.-X."/>
            <person name="Feng Y.-Z."/>
        </authorList>
    </citation>
    <scope>NUCLEOTIDE SEQUENCE [LARGE SCALE GENOMIC DNA]</scope>
    <source>
        <strain evidence="1 2">YIM 96095</strain>
    </source>
</reference>
<name>A0A3N0EB23_9ACTN</name>
<evidence type="ECO:0000313" key="1">
    <source>
        <dbReference type="EMBL" id="RNL85051.1"/>
    </source>
</evidence>
<dbReference type="InterPro" id="IPR035948">
    <property type="entry name" value="YwqG-like_sf"/>
</dbReference>
<dbReference type="SUPFAM" id="SSF103032">
    <property type="entry name" value="Hypothetical protein YwqG"/>
    <property type="match status" value="1"/>
</dbReference>
<dbReference type="RefSeq" id="WP_123201100.1">
    <property type="nucleotide sequence ID" value="NZ_RJMB01000008.1"/>
</dbReference>
<dbReference type="Proteomes" id="UP000269198">
    <property type="component" value="Unassembled WGS sequence"/>
</dbReference>
<comment type="caution">
    <text evidence="1">The sequence shown here is derived from an EMBL/GenBank/DDBJ whole genome shotgun (WGS) entry which is preliminary data.</text>
</comment>
<keyword evidence="2" id="KW-1185">Reference proteome</keyword>
<accession>A0A3N0EB23</accession>